<dbReference type="InterPro" id="IPR017896">
    <property type="entry name" value="4Fe4S_Fe-S-bd"/>
</dbReference>
<dbReference type="PROSITE" id="PS51379">
    <property type="entry name" value="4FE4S_FER_2"/>
    <property type="match status" value="1"/>
</dbReference>
<dbReference type="PROSITE" id="PS00198">
    <property type="entry name" value="4FE4S_FER_1"/>
    <property type="match status" value="1"/>
</dbReference>
<dbReference type="Gene3D" id="2.60.40.10">
    <property type="entry name" value="Immunoglobulins"/>
    <property type="match status" value="1"/>
</dbReference>
<evidence type="ECO:0000256" key="2">
    <source>
        <dbReference type="ARBA" id="ARBA00022485"/>
    </source>
</evidence>
<dbReference type="Gene3D" id="3.30.70.20">
    <property type="match status" value="1"/>
</dbReference>
<dbReference type="Pfam" id="PF12801">
    <property type="entry name" value="Fer4_5"/>
    <property type="match status" value="1"/>
</dbReference>
<feature type="domain" description="4Fe-4S ferredoxin-type" evidence="8">
    <location>
        <begin position="261"/>
        <end position="289"/>
    </location>
</feature>
<dbReference type="Proteomes" id="UP000484164">
    <property type="component" value="Unassembled WGS sequence"/>
</dbReference>
<name>A0A6L3ZCU5_9FLAO</name>
<accession>A0A6L3ZCU5</accession>
<evidence type="ECO:0000256" key="6">
    <source>
        <dbReference type="ARBA" id="ARBA00023014"/>
    </source>
</evidence>
<keyword evidence="2" id="KW-0004">4Fe-4S</keyword>
<dbReference type="AlphaFoldDB" id="A0A6L3ZCU5"/>
<keyword evidence="5" id="KW-0408">Iron</keyword>
<evidence type="ECO:0000313" key="9">
    <source>
        <dbReference type="EMBL" id="KAB2815267.1"/>
    </source>
</evidence>
<dbReference type="InterPro" id="IPR032879">
    <property type="entry name" value="FixG_C"/>
</dbReference>
<feature type="transmembrane region" description="Helical" evidence="7">
    <location>
        <begin position="40"/>
        <end position="57"/>
    </location>
</feature>
<dbReference type="InterPro" id="IPR017900">
    <property type="entry name" value="4Fe4S_Fe_S_CS"/>
</dbReference>
<keyword evidence="7" id="KW-1133">Transmembrane helix</keyword>
<feature type="transmembrane region" description="Helical" evidence="7">
    <location>
        <begin position="87"/>
        <end position="108"/>
    </location>
</feature>
<proteinExistence type="predicted"/>
<dbReference type="InterPro" id="IPR013783">
    <property type="entry name" value="Ig-like_fold"/>
</dbReference>
<evidence type="ECO:0000256" key="3">
    <source>
        <dbReference type="ARBA" id="ARBA00022723"/>
    </source>
</evidence>
<evidence type="ECO:0000256" key="4">
    <source>
        <dbReference type="ARBA" id="ARBA00022982"/>
    </source>
</evidence>
<evidence type="ECO:0000256" key="5">
    <source>
        <dbReference type="ARBA" id="ARBA00023004"/>
    </source>
</evidence>
<evidence type="ECO:0000256" key="7">
    <source>
        <dbReference type="SAM" id="Phobius"/>
    </source>
</evidence>
<feature type="transmembrane region" description="Helical" evidence="7">
    <location>
        <begin position="340"/>
        <end position="357"/>
    </location>
</feature>
<keyword evidence="4" id="KW-0249">Electron transport</keyword>
<evidence type="ECO:0000259" key="8">
    <source>
        <dbReference type="PROSITE" id="PS51379"/>
    </source>
</evidence>
<keyword evidence="7" id="KW-0812">Transmembrane</keyword>
<dbReference type="Pfam" id="PF13746">
    <property type="entry name" value="Fer4_18"/>
    <property type="match status" value="1"/>
</dbReference>
<organism evidence="9 10">
    <name type="scientific">Phaeocystidibacter marisrubri</name>
    <dbReference type="NCBI Taxonomy" id="1577780"/>
    <lineage>
        <taxon>Bacteria</taxon>
        <taxon>Pseudomonadati</taxon>
        <taxon>Bacteroidota</taxon>
        <taxon>Flavobacteriia</taxon>
        <taxon>Flavobacteriales</taxon>
        <taxon>Phaeocystidibacteraceae</taxon>
        <taxon>Phaeocystidibacter</taxon>
    </lineage>
</organism>
<keyword evidence="7" id="KW-0472">Membrane</keyword>
<dbReference type="PANTHER" id="PTHR30176:SF3">
    <property type="entry name" value="FERREDOXIN-TYPE PROTEIN NAPH"/>
    <property type="match status" value="1"/>
</dbReference>
<reference evidence="9 10" key="1">
    <citation type="submission" date="2019-10" db="EMBL/GenBank/DDBJ databases">
        <title>Genome sequence of Phaeocystidibacter marisrubri JCM30614 (type strain).</title>
        <authorList>
            <person name="Bowman J.P."/>
        </authorList>
    </citation>
    <scope>NUCLEOTIDE SEQUENCE [LARGE SCALE GENOMIC DNA]</scope>
    <source>
        <strain evidence="9 10">JCM 30614</strain>
    </source>
</reference>
<dbReference type="EMBL" id="WBVQ01000003">
    <property type="protein sequence ID" value="KAB2815267.1"/>
    <property type="molecule type" value="Genomic_DNA"/>
</dbReference>
<dbReference type="PANTHER" id="PTHR30176">
    <property type="entry name" value="FERREDOXIN-TYPE PROTEIN NAPH"/>
    <property type="match status" value="1"/>
</dbReference>
<gene>
    <name evidence="9" type="primary">ccoG</name>
    <name evidence="9" type="ORF">F8C82_14340</name>
</gene>
<keyword evidence="6" id="KW-0411">Iron-sulfur</keyword>
<keyword evidence="10" id="KW-1185">Reference proteome</keyword>
<dbReference type="InterPro" id="IPR014116">
    <property type="entry name" value="Cyt_c_oxidase_cbb3_FixG"/>
</dbReference>
<evidence type="ECO:0000313" key="10">
    <source>
        <dbReference type="Proteomes" id="UP000484164"/>
    </source>
</evidence>
<dbReference type="RefSeq" id="WP_151694302.1">
    <property type="nucleotide sequence ID" value="NZ_BMGX01000001.1"/>
</dbReference>
<feature type="transmembrane region" description="Helical" evidence="7">
    <location>
        <begin position="200"/>
        <end position="217"/>
    </location>
</feature>
<protein>
    <submittedName>
        <fullName evidence="9">Cytochrome c oxidase accessory protein CcoG</fullName>
    </submittedName>
</protein>
<dbReference type="OrthoDB" id="9811700at2"/>
<evidence type="ECO:0000256" key="1">
    <source>
        <dbReference type="ARBA" id="ARBA00022448"/>
    </source>
</evidence>
<dbReference type="InterPro" id="IPR051684">
    <property type="entry name" value="Electron_Trans/Redox"/>
</dbReference>
<dbReference type="GO" id="GO:0051539">
    <property type="term" value="F:4 iron, 4 sulfur cluster binding"/>
    <property type="evidence" value="ECO:0007669"/>
    <property type="project" value="UniProtKB-KW"/>
</dbReference>
<dbReference type="GO" id="GO:0005886">
    <property type="term" value="C:plasma membrane"/>
    <property type="evidence" value="ECO:0007669"/>
    <property type="project" value="TreeGrafter"/>
</dbReference>
<comment type="caution">
    <text evidence="9">The sequence shown here is derived from an EMBL/GenBank/DDBJ whole genome shotgun (WGS) entry which is preliminary data.</text>
</comment>
<dbReference type="SUPFAM" id="SSF54862">
    <property type="entry name" value="4Fe-4S ferredoxins"/>
    <property type="match status" value="1"/>
</dbReference>
<dbReference type="Pfam" id="PF11614">
    <property type="entry name" value="FixG_C"/>
    <property type="match status" value="1"/>
</dbReference>
<dbReference type="GO" id="GO:0046872">
    <property type="term" value="F:metal ion binding"/>
    <property type="evidence" value="ECO:0007669"/>
    <property type="project" value="UniProtKB-KW"/>
</dbReference>
<dbReference type="NCBIfam" id="TIGR02745">
    <property type="entry name" value="ccoG_rdxA_fixG"/>
    <property type="match status" value="1"/>
</dbReference>
<feature type="transmembrane region" description="Helical" evidence="7">
    <location>
        <begin position="162"/>
        <end position="180"/>
    </location>
</feature>
<sequence length="471" mass="54119">MKTYSPMDDKFRDSIGTVDADGKRKFLNPKRITGYWMKRRTWVAMGLLVFFFAIPWIEIGGKPFLLLDVLGRKFVIFGSTFWPQDSYLLVLAMISGVLFVVLFTVVYGRIFCGWICPQTIFMEHVFRRIEYWIDGDRGQQIRLRKLPWTSWEKIWKRLLKNTLFWGISFLIGNTFLMILIGTDRWWIMVEQGPTQHWGNFISLVIFTTVFYLVFAWFREQVCLMVCPYGRLQGAMIDRKSIVIAYDKVRGEPRGKFKKNEDREEAGKGDCIDCNQCVDVCPTGIDIRNGTQLECINCTACIDACDVIMDKIEKPRGLIRFASEEEITSGEKWKFTTRAKAYTAVLGILLIVMGFLVSERPIAEVKLFRAKGQLFTHDKATGEVQNVLKYTIINKANETLDLDIELVEPEGTVVYIGAEPDSIAVGSFVEGILLVKIPASELVTDRDKVHFQFKINGEVLDDQDFTFLGPRK</sequence>
<keyword evidence="3" id="KW-0479">Metal-binding</keyword>
<keyword evidence="1" id="KW-0813">Transport</keyword>